<dbReference type="Proteomes" id="UP000267418">
    <property type="component" value="Unassembled WGS sequence"/>
</dbReference>
<dbReference type="PANTHER" id="PTHR22946">
    <property type="entry name" value="DIENELACTONE HYDROLASE DOMAIN-CONTAINING PROTEIN-RELATED"/>
    <property type="match status" value="1"/>
</dbReference>
<evidence type="ECO:0000256" key="1">
    <source>
        <dbReference type="ARBA" id="ARBA00022801"/>
    </source>
</evidence>
<dbReference type="SUPFAM" id="SSF53474">
    <property type="entry name" value="alpha/beta-Hydrolases"/>
    <property type="match status" value="1"/>
</dbReference>
<keyword evidence="3" id="KW-1185">Reference proteome</keyword>
<accession>A0A431TPM9</accession>
<dbReference type="InterPro" id="IPR050261">
    <property type="entry name" value="FrsA_esterase"/>
</dbReference>
<dbReference type="AlphaFoldDB" id="A0A431TPM9"/>
<dbReference type="RefSeq" id="WP_126470936.1">
    <property type="nucleotide sequence ID" value="NZ_RXOE01000002.1"/>
</dbReference>
<keyword evidence="1 2" id="KW-0378">Hydrolase</keyword>
<comment type="caution">
    <text evidence="2">The sequence shown here is derived from an EMBL/GenBank/DDBJ whole genome shotgun (WGS) entry which is preliminary data.</text>
</comment>
<dbReference type="PANTHER" id="PTHR22946:SF12">
    <property type="entry name" value="CONIDIAL PIGMENT BIOSYNTHESIS PROTEIN AYG1 (AFU_ORTHOLOGUE AFUA_2G17550)"/>
    <property type="match status" value="1"/>
</dbReference>
<dbReference type="Pfam" id="PF06500">
    <property type="entry name" value="FrsA-like"/>
    <property type="match status" value="1"/>
</dbReference>
<evidence type="ECO:0000313" key="3">
    <source>
        <dbReference type="Proteomes" id="UP000267418"/>
    </source>
</evidence>
<dbReference type="InterPro" id="IPR029058">
    <property type="entry name" value="AB_hydrolase_fold"/>
</dbReference>
<gene>
    <name evidence="2" type="ORF">EJP69_14715</name>
</gene>
<dbReference type="EMBL" id="RXOE01000002">
    <property type="protein sequence ID" value="RTQ35600.1"/>
    <property type="molecule type" value="Genomic_DNA"/>
</dbReference>
<dbReference type="Gene3D" id="3.40.50.1820">
    <property type="entry name" value="alpha/beta hydrolase"/>
    <property type="match status" value="1"/>
</dbReference>
<dbReference type="OrthoDB" id="9812921at2"/>
<sequence>MKDQERHIGETIDPISKVSAETSALARKHWAQPSFFNDNLLIDALLKHILSLMPYGMTDYGEVMDVVYQLSGSDEEAWVNAWAALARRLHNRAEEADGKGKHVTAASAYLRASTYWRCALLYFSDFADTRMREYAVASADCYQRYINLSGYPGERIEIPYEGSFLPGYFYRSPHAKGKAPLLIVTPGRDTWAEDTRWVCEGALRRGIHCLTYDGPGQGLALRLNHLTFRPDWEKVVSPLVDFALEKFSEIDASSIGLMGLSFGGYLAPRAAAFDKRITLCVTDPGNISWGRQIIAQLSRFHDHPLDEIPEQMRNLVRDYAWKHGVPNTIKDVVQALQPYDNSSILDNVTCATLVLDGTGEVFHGAKSFHDSLKGPKEYLLFDETSTAQSHCQIGGYATATEYIFDRIAERLGCA</sequence>
<proteinExistence type="predicted"/>
<dbReference type="InterPro" id="IPR010520">
    <property type="entry name" value="FrsA-like"/>
</dbReference>
<evidence type="ECO:0000313" key="2">
    <source>
        <dbReference type="EMBL" id="RTQ35600.1"/>
    </source>
</evidence>
<organism evidence="2 3">
    <name type="scientific">Variovorax gossypii</name>
    <dbReference type="NCBI Taxonomy" id="1679495"/>
    <lineage>
        <taxon>Bacteria</taxon>
        <taxon>Pseudomonadati</taxon>
        <taxon>Pseudomonadota</taxon>
        <taxon>Betaproteobacteria</taxon>
        <taxon>Burkholderiales</taxon>
        <taxon>Comamonadaceae</taxon>
        <taxon>Variovorax</taxon>
    </lineage>
</organism>
<reference evidence="2 3" key="1">
    <citation type="submission" date="2018-12" db="EMBL/GenBank/DDBJ databases">
        <title>The genome of Variovorax gossypii DSM 100435.</title>
        <authorList>
            <person name="Gao J."/>
            <person name="Sun J."/>
        </authorList>
    </citation>
    <scope>NUCLEOTIDE SEQUENCE [LARGE SCALE GENOMIC DNA]</scope>
    <source>
        <strain evidence="2 3">DSM 100435</strain>
    </source>
</reference>
<protein>
    <submittedName>
        <fullName evidence="2">Alpha/beta fold hydrolase</fullName>
    </submittedName>
</protein>
<dbReference type="GO" id="GO:0016787">
    <property type="term" value="F:hydrolase activity"/>
    <property type="evidence" value="ECO:0007669"/>
    <property type="project" value="UniProtKB-KW"/>
</dbReference>
<name>A0A431TPM9_9BURK</name>
<dbReference type="Gene3D" id="1.20.1440.110">
    <property type="entry name" value="acylaminoacyl peptidase"/>
    <property type="match status" value="1"/>
</dbReference>